<evidence type="ECO:0000256" key="1">
    <source>
        <dbReference type="ARBA" id="ARBA00004123"/>
    </source>
</evidence>
<dbReference type="PANTHER" id="PTHR31541:SF25">
    <property type="entry name" value="GAMMA-GLIADIN B"/>
    <property type="match status" value="1"/>
</dbReference>
<dbReference type="Gene3D" id="2.40.330.10">
    <property type="entry name" value="DNA-binding pseudobarrel domain"/>
    <property type="match status" value="2"/>
</dbReference>
<evidence type="ECO:0008006" key="9">
    <source>
        <dbReference type="Google" id="ProtNLM"/>
    </source>
</evidence>
<evidence type="ECO:0000256" key="6">
    <source>
        <dbReference type="SAM" id="MobiDB-lite"/>
    </source>
</evidence>
<keyword evidence="5" id="KW-0539">Nucleus</keyword>
<accession>A0ABD3AS07</accession>
<protein>
    <recommendedName>
        <fullName evidence="9">TF-B3 domain-containing protein</fullName>
    </recommendedName>
</protein>
<dbReference type="InterPro" id="IPR005508">
    <property type="entry name" value="At2g31720-like"/>
</dbReference>
<feature type="region of interest" description="Disordered" evidence="6">
    <location>
        <begin position="1"/>
        <end position="20"/>
    </location>
</feature>
<reference evidence="7 8" key="1">
    <citation type="submission" date="2024-11" db="EMBL/GenBank/DDBJ databases">
        <title>A near-complete genome assembly of Cinchona calisaya.</title>
        <authorList>
            <person name="Lian D.C."/>
            <person name="Zhao X.W."/>
            <person name="Wei L."/>
        </authorList>
    </citation>
    <scope>NUCLEOTIDE SEQUENCE [LARGE SCALE GENOMIC DNA]</scope>
    <source>
        <tissue evidence="7">Nenye</tissue>
    </source>
</reference>
<dbReference type="Proteomes" id="UP001630127">
    <property type="component" value="Unassembled WGS sequence"/>
</dbReference>
<gene>
    <name evidence="7" type="ORF">ACH5RR_007507</name>
</gene>
<dbReference type="InterPro" id="IPR015300">
    <property type="entry name" value="DNA-bd_pseudobarrel_sf"/>
</dbReference>
<dbReference type="GO" id="GO:0005634">
    <property type="term" value="C:nucleus"/>
    <property type="evidence" value="ECO:0007669"/>
    <property type="project" value="UniProtKB-SubCell"/>
</dbReference>
<comment type="caution">
    <text evidence="7">The sequence shown here is derived from an EMBL/GenBank/DDBJ whole genome shotgun (WGS) entry which is preliminary data.</text>
</comment>
<evidence type="ECO:0000256" key="4">
    <source>
        <dbReference type="ARBA" id="ARBA00023163"/>
    </source>
</evidence>
<dbReference type="AlphaFoldDB" id="A0ABD3AS07"/>
<name>A0ABD3AS07_9GENT</name>
<sequence>MAARRNPNPNPPEPQLPMPEAFKNRIQEIAESEGKNIDEQSVVFVMEKQLSPSDVKSAQNRLFIAPLKNEFLDADEDEFLEQFQGKNKNSKPVWIIDPDRDRSSVTLKRWSTGTSPDRLLYVFCNEWKRIAKKNNLQNTDVVRLWAVRVGLDRELWFALDKLPTNDPPPPRAKGNLLNTSSIIRQKRESDQKNSEIELEAKMKKNTEIELEANTEKNSEIELEADMKKNSEIELEADIKMKNSEIEFEADIKMNSEIVLDVKIANLKYQLGRELPKELVNKMKEIERGEVDESKILVIRKSLSSYDLDPSCDIFFIPGKEMLNDNFLEHDEKALLDTIPQSSAYVPVELIDMNLLSYSVRLERHHNSGYMVTEGWDGVKYSNSHQLEKGQILELWAVRVENRLWFVLRDVTKKW</sequence>
<evidence type="ECO:0000256" key="3">
    <source>
        <dbReference type="ARBA" id="ARBA00023125"/>
    </source>
</evidence>
<evidence type="ECO:0000313" key="7">
    <source>
        <dbReference type="EMBL" id="KAL3533986.1"/>
    </source>
</evidence>
<dbReference type="PANTHER" id="PTHR31541">
    <property type="entry name" value="B3 DOMAIN PLANT PROTEIN-RELATED"/>
    <property type="match status" value="1"/>
</dbReference>
<keyword evidence="8" id="KW-1185">Reference proteome</keyword>
<comment type="subcellular location">
    <subcellularLocation>
        <location evidence="1">Nucleus</location>
    </subcellularLocation>
</comment>
<evidence type="ECO:0000256" key="5">
    <source>
        <dbReference type="ARBA" id="ARBA00023242"/>
    </source>
</evidence>
<evidence type="ECO:0000313" key="8">
    <source>
        <dbReference type="Proteomes" id="UP001630127"/>
    </source>
</evidence>
<evidence type="ECO:0000256" key="2">
    <source>
        <dbReference type="ARBA" id="ARBA00023015"/>
    </source>
</evidence>
<dbReference type="InterPro" id="IPR003340">
    <property type="entry name" value="B3_DNA-bd"/>
</dbReference>
<proteinExistence type="predicted"/>
<dbReference type="CDD" id="cd10017">
    <property type="entry name" value="B3_DNA"/>
    <property type="match status" value="1"/>
</dbReference>
<dbReference type="EMBL" id="JBJUIK010000003">
    <property type="protein sequence ID" value="KAL3533986.1"/>
    <property type="molecule type" value="Genomic_DNA"/>
</dbReference>
<feature type="compositionally biased region" description="Pro residues" evidence="6">
    <location>
        <begin position="8"/>
        <end position="17"/>
    </location>
</feature>
<keyword evidence="2" id="KW-0805">Transcription regulation</keyword>
<keyword evidence="3" id="KW-0238">DNA-binding</keyword>
<dbReference type="Pfam" id="PF03754">
    <property type="entry name" value="At2g31720-like"/>
    <property type="match status" value="2"/>
</dbReference>
<organism evidence="7 8">
    <name type="scientific">Cinchona calisaya</name>
    <dbReference type="NCBI Taxonomy" id="153742"/>
    <lineage>
        <taxon>Eukaryota</taxon>
        <taxon>Viridiplantae</taxon>
        <taxon>Streptophyta</taxon>
        <taxon>Embryophyta</taxon>
        <taxon>Tracheophyta</taxon>
        <taxon>Spermatophyta</taxon>
        <taxon>Magnoliopsida</taxon>
        <taxon>eudicotyledons</taxon>
        <taxon>Gunneridae</taxon>
        <taxon>Pentapetalae</taxon>
        <taxon>asterids</taxon>
        <taxon>lamiids</taxon>
        <taxon>Gentianales</taxon>
        <taxon>Rubiaceae</taxon>
        <taxon>Cinchonoideae</taxon>
        <taxon>Cinchoneae</taxon>
        <taxon>Cinchona</taxon>
    </lineage>
</organism>
<dbReference type="GO" id="GO:0003677">
    <property type="term" value="F:DNA binding"/>
    <property type="evidence" value="ECO:0007669"/>
    <property type="project" value="UniProtKB-KW"/>
</dbReference>
<dbReference type="SUPFAM" id="SSF101936">
    <property type="entry name" value="DNA-binding pseudobarrel domain"/>
    <property type="match status" value="2"/>
</dbReference>
<keyword evidence="4" id="KW-0804">Transcription</keyword>